<proteinExistence type="predicted"/>
<organism evidence="5 6">
    <name type="scientific">Clostridium bornimense</name>
    <dbReference type="NCBI Taxonomy" id="1216932"/>
    <lineage>
        <taxon>Bacteria</taxon>
        <taxon>Bacillati</taxon>
        <taxon>Bacillota</taxon>
        <taxon>Clostridia</taxon>
        <taxon>Eubacteriales</taxon>
        <taxon>Clostridiaceae</taxon>
        <taxon>Clostridium</taxon>
    </lineage>
</organism>
<evidence type="ECO:0000256" key="1">
    <source>
        <dbReference type="SAM" id="MobiDB-lite"/>
    </source>
</evidence>
<feature type="domain" description="SpaA-like prealbumin fold" evidence="4">
    <location>
        <begin position="1537"/>
        <end position="1620"/>
    </location>
</feature>
<reference evidence="5 6" key="1">
    <citation type="submission" date="2013-11" db="EMBL/GenBank/DDBJ databases">
        <title>Complete genome sequence of Clostridum sp. M2/40.</title>
        <authorList>
            <person name="Wibberg D."/>
            <person name="Puehler A."/>
            <person name="Schlueter A."/>
        </authorList>
    </citation>
    <scope>NUCLEOTIDE SEQUENCE [LARGE SCALE GENOMIC DNA]</scope>
    <source>
        <strain evidence="6">M2/40</strain>
    </source>
</reference>
<feature type="domain" description="Collagen binding" evidence="3">
    <location>
        <begin position="652"/>
        <end position="745"/>
    </location>
</feature>
<feature type="transmembrane region" description="Helical" evidence="2">
    <location>
        <begin position="1785"/>
        <end position="1803"/>
    </location>
</feature>
<evidence type="ECO:0000259" key="3">
    <source>
        <dbReference type="Pfam" id="PF05737"/>
    </source>
</evidence>
<evidence type="ECO:0000256" key="2">
    <source>
        <dbReference type="SAM" id="Phobius"/>
    </source>
</evidence>
<dbReference type="Pfam" id="PF05737">
    <property type="entry name" value="Collagen_bind"/>
    <property type="match status" value="6"/>
</dbReference>
<sequence>MKKVIAGFVSIVFMMTMILNIIPAEVVLAESLDSILVMKVDGKEVDINSKVELKEGQTVEFHLDYATKDQKPNDGDEFIFKLPEVFKDIIPSYPEHHFKDMNISESNGSKIVTLICGNQIDTAIRGELGMSATVGSIEKEEEKKISIDIAGEKIDININLVPQDTTGTLISKKITNQPGTKPNYTILSNEEGIVVGEEVDYSVLINEKATSLKDAAFEDAIPTGMTLIEDSVKLEKLSEDGTGKEVKCDPKVKNNILSIDLGDISNTYVITYKTKVEEGRAKYVNSAKVTSSNKKDAEDSVTATPEIVDKPGDSNVVKTVNTMDNPYYTPNALTITPDENGSVKGQKYHHTIKINDKEGKYGQYEEKSDVVLKDEIPEGTEIIKDSVKVYKYVKGNKVDVTKEFYSQSKNITSKGNLEIEFEDIAHKYTVEYDIKITEDKEKYENIANLTWDGGNDSDKTTLTPNYSVPGNNDLLKQANGQSNTAVVKPNETTGEVVGQTVDYSILVNDKLEKKEDAKLTDSIPDGMELDLNSIVIKKETSRYNWVNMDEEFLSKVKASSSKNKLVIDFGTIKERYKVEYKTKIVEKEDSYKNTAILTYGKDKEESSVVVKPGGNPKPIDKSLDKVVLQWGEQQGPIKEYLNNDAIGIGTKVEYRIWVNSRLENKKNTTLTDTIPEGMMLLEDTVKIYKDLGDDVYKDVTEEFKTVTGDNLLKVTFGTISDRYKVEYTAQIINLKEQYTNDAELKFNSSEVEKDSVTVIPSKNADSEDNPIEKYVLQDGWKEAKEITIKRDNWLINTIGKEIAYKIKLNQKSLYKEDATLTDVIPDGMKLAEGSVKIYKQGKYSNVDVTDKFQVSYENNKLIINFGEISDKYIVEYKTRITDLKGRFENTATFTYKANTKGDSSSAVVTEESDINFDDNISKFIKADDGLLVNNLSLKPNGINEVINKNINYLVMVNNGLNLTGKAVFEDTIPEGMELNKYYIPVTKQLENGEWVGLTEGKDYTITVSEDGNQDKLKIVIKDVTNARYKIEYNTNIKKYIKDGYKNLAVVTTNKEYESSTKLDVDIANIVGITKELVSISDVKNSPLPIGTLANYKVILNPEENELSNVKFKDAVPEGMEIVPSSIKIKNLTKGIDVTDDLKGNIVASGRNFSINIAKVASKYEITYSCKIVEQLDSYANSATMDAEEYSREASHTLDQYVDSFGLNAIKEADKSIVTNNSDDQNVTYTIKTWANGAIKKGTLNIKDKLDPRLEYLGFEDEAGLFDVNYDKNTNTVSVVNKQDIHGFTTEEEGRMVYSRIKIKVSFKNVKGGETISNIAVVNDRTTNEVEVEKEEEKIEYGFTAEKVDSVDNTKKLAGAEFKLYKVNNGKAEFIKDLISGNDGVISSKLDSAGTYILEEVKAPTGYVTPQYKEQFVVSDTNNQVNLGKILNKKKEYSFTATKVDGETNKPLAGAEFKLYKITNNKSELIDTITTTDTGVITSKVDGVGTYVLEEVKAPTGYVTPTYKEKFEITEDNNIVDLGNIENIKEVVVKKEYSFTATKVDSNDKTKVLPGAEFKLYKVVDKKEVFIKDLISGNDGTITSTLDEAGTYVLEEVKAPEGYEEPNFKKTFEVTDDKNVVNLGKIENKEKEKEKIEYSFTATKVDSIDKNTVLAGAEFKLYKVTDGKAKLIDTITSDKKGIVSSTLNEAGTYILEETKAPSGYLTPEYKEKFEVTDEVNKVDLGAILNEKEKIVIEEEDKLPEEEIEEGTKAEQDFVDEEEAADSEEVEEEEADEIQNGISTGDVGIGVAVIVVIGAGVGLFVNNKMKKKKK</sequence>
<name>W6RV86_9CLOT</name>
<feature type="domain" description="Collagen binding" evidence="3">
    <location>
        <begin position="1095"/>
        <end position="1191"/>
    </location>
</feature>
<feature type="compositionally biased region" description="Acidic residues" evidence="1">
    <location>
        <begin position="1738"/>
        <end position="1747"/>
    </location>
</feature>
<dbReference type="Proteomes" id="UP000019426">
    <property type="component" value="Chromosome M2/40_rep1"/>
</dbReference>
<feature type="region of interest" description="Disordered" evidence="1">
    <location>
        <begin position="1738"/>
        <end position="1779"/>
    </location>
</feature>
<feature type="domain" description="Collagen binding" evidence="3">
    <location>
        <begin position="365"/>
        <end position="450"/>
    </location>
</feature>
<feature type="compositionally biased region" description="Acidic residues" evidence="1">
    <location>
        <begin position="1755"/>
        <end position="1775"/>
    </location>
</feature>
<dbReference type="SUPFAM" id="SSF49478">
    <property type="entry name" value="Cna protein B-type domain"/>
    <property type="match status" value="1"/>
</dbReference>
<dbReference type="OrthoDB" id="3265073at2"/>
<keyword evidence="2" id="KW-0472">Membrane</keyword>
<dbReference type="InterPro" id="IPR008966">
    <property type="entry name" value="Adhesion_dom_sf"/>
</dbReference>
<dbReference type="InterPro" id="IPR013783">
    <property type="entry name" value="Ig-like_fold"/>
</dbReference>
<dbReference type="InterPro" id="IPR041033">
    <property type="entry name" value="SpaA_PFL_dom_1"/>
</dbReference>
<dbReference type="RefSeq" id="WP_044037159.1">
    <property type="nucleotide sequence ID" value="NZ_HG917868.1"/>
</dbReference>
<dbReference type="Pfam" id="PF17802">
    <property type="entry name" value="SpaA"/>
    <property type="match status" value="4"/>
</dbReference>
<feature type="domain" description="Collagen binding" evidence="3">
    <location>
        <begin position="800"/>
        <end position="897"/>
    </location>
</feature>
<keyword evidence="6" id="KW-1185">Reference proteome</keyword>
<gene>
    <name evidence="5" type="ORF">CM240_1079</name>
</gene>
<evidence type="ECO:0000259" key="4">
    <source>
        <dbReference type="Pfam" id="PF17802"/>
    </source>
</evidence>
<evidence type="ECO:0000313" key="5">
    <source>
        <dbReference type="EMBL" id="CDM68243.1"/>
    </source>
</evidence>
<dbReference type="KEGG" id="clt:CM240_1079"/>
<feature type="domain" description="SpaA-like prealbumin fold" evidence="4">
    <location>
        <begin position="1437"/>
        <end position="1519"/>
    </location>
</feature>
<dbReference type="SUPFAM" id="SSF49401">
    <property type="entry name" value="Bacterial adhesins"/>
    <property type="match status" value="7"/>
</dbReference>
<feature type="domain" description="Collagen binding" evidence="3">
    <location>
        <begin position="500"/>
        <end position="601"/>
    </location>
</feature>
<dbReference type="Gene3D" id="2.60.40.740">
    <property type="match status" value="7"/>
</dbReference>
<dbReference type="InterPro" id="IPR008456">
    <property type="entry name" value="Collagen-bd_dom"/>
</dbReference>
<feature type="domain" description="SpaA-like prealbumin fold" evidence="4">
    <location>
        <begin position="1343"/>
        <end position="1424"/>
    </location>
</feature>
<evidence type="ECO:0000313" key="6">
    <source>
        <dbReference type="Proteomes" id="UP000019426"/>
    </source>
</evidence>
<dbReference type="GO" id="GO:0005518">
    <property type="term" value="F:collagen binding"/>
    <property type="evidence" value="ECO:0007669"/>
    <property type="project" value="InterPro"/>
</dbReference>
<dbReference type="Gene3D" id="2.60.40.10">
    <property type="entry name" value="Immunoglobulins"/>
    <property type="match status" value="4"/>
</dbReference>
<dbReference type="InterPro" id="IPR047589">
    <property type="entry name" value="DUF11_rpt"/>
</dbReference>
<dbReference type="PATRIC" id="fig|1216932.3.peg.1069"/>
<dbReference type="HOGENOM" id="CLU_237809_0_0_9"/>
<feature type="domain" description="SpaA-like prealbumin fold" evidence="4">
    <location>
        <begin position="1638"/>
        <end position="1721"/>
    </location>
</feature>
<dbReference type="EMBL" id="HG917868">
    <property type="protein sequence ID" value="CDM68243.1"/>
    <property type="molecule type" value="Genomic_DNA"/>
</dbReference>
<protein>
    <submittedName>
        <fullName evidence="5">Uncharacterized protein</fullName>
    </submittedName>
</protein>
<dbReference type="eggNOG" id="COG4932">
    <property type="taxonomic scope" value="Bacteria"/>
</dbReference>
<keyword evidence="2" id="KW-1133">Transmembrane helix</keyword>
<dbReference type="STRING" id="1216932.CM240_1079"/>
<keyword evidence="2" id="KW-0812">Transmembrane</keyword>
<accession>W6RV86</accession>
<dbReference type="NCBIfam" id="TIGR01451">
    <property type="entry name" value="B_ant_repeat"/>
    <property type="match status" value="1"/>
</dbReference>
<feature type="domain" description="Collagen binding" evidence="3">
    <location>
        <begin position="198"/>
        <end position="298"/>
    </location>
</feature>